<dbReference type="EMBL" id="CM051398">
    <property type="protein sequence ID" value="KAJ4718699.1"/>
    <property type="molecule type" value="Genomic_DNA"/>
</dbReference>
<comment type="caution">
    <text evidence="1">The sequence shown here is derived from an EMBL/GenBank/DDBJ whole genome shotgun (WGS) entry which is preliminary data.</text>
</comment>
<evidence type="ECO:0000313" key="1">
    <source>
        <dbReference type="EMBL" id="KAJ4718699.1"/>
    </source>
</evidence>
<reference evidence="1 2" key="1">
    <citation type="journal article" date="2023" name="Science">
        <title>Complex scaffold remodeling in plant triterpene biosynthesis.</title>
        <authorList>
            <person name="De La Pena R."/>
            <person name="Hodgson H."/>
            <person name="Liu J.C."/>
            <person name="Stephenson M.J."/>
            <person name="Martin A.C."/>
            <person name="Owen C."/>
            <person name="Harkess A."/>
            <person name="Leebens-Mack J."/>
            <person name="Jimenez L.E."/>
            <person name="Osbourn A."/>
            <person name="Sattely E.S."/>
        </authorList>
    </citation>
    <scope>NUCLEOTIDE SEQUENCE [LARGE SCALE GENOMIC DNA]</scope>
    <source>
        <strain evidence="2">cv. JPN11</strain>
        <tissue evidence="1">Leaf</tissue>
    </source>
</reference>
<keyword evidence="2" id="KW-1185">Reference proteome</keyword>
<evidence type="ECO:0000313" key="2">
    <source>
        <dbReference type="Proteomes" id="UP001164539"/>
    </source>
</evidence>
<gene>
    <name evidence="1" type="ORF">OWV82_010347</name>
</gene>
<name>A0ACC1Y6Q6_MELAZ</name>
<accession>A0ACC1Y6Q6</accession>
<organism evidence="1 2">
    <name type="scientific">Melia azedarach</name>
    <name type="common">Chinaberry tree</name>
    <dbReference type="NCBI Taxonomy" id="155640"/>
    <lineage>
        <taxon>Eukaryota</taxon>
        <taxon>Viridiplantae</taxon>
        <taxon>Streptophyta</taxon>
        <taxon>Embryophyta</taxon>
        <taxon>Tracheophyta</taxon>
        <taxon>Spermatophyta</taxon>
        <taxon>Magnoliopsida</taxon>
        <taxon>eudicotyledons</taxon>
        <taxon>Gunneridae</taxon>
        <taxon>Pentapetalae</taxon>
        <taxon>rosids</taxon>
        <taxon>malvids</taxon>
        <taxon>Sapindales</taxon>
        <taxon>Meliaceae</taxon>
        <taxon>Melia</taxon>
    </lineage>
</organism>
<proteinExistence type="predicted"/>
<sequence length="429" mass="48305">MALLSNITRFSFPSLSLNNNTFKSPSLSVSCSISPSSSSNKTNDNDSNLNNESNPKTEKKLSEQSSWEAKDAEGNDYLYRLGKEADNMNIAVGARSGVIDPLFAGNFLGKDSDIVFDYRQKVTRSFDYLQGDYYIAPLFMDKVVCHIVKNYIAHLLNVKVPLILGIWGGKGQGKSFQTELIFQTMGVEPVIMSAGELESERAGEPGKLIRERYRTASQVVQNQGKMSCLMINDIDAGLGRFGNTQMTVNNQIVVGTLMNLADNPTRVSVGQDWRESDITNRIPIIVTGNDFSTIYAPLIRDGRMEKFYWQPNLEDIVNIVHRMYEKDGISRDEVVHIVSTFPNQALDFYGALRSRTYDRSISKWVDDIGGVENLGRKLLKRKKDENLPVFTPPEQTVEALLESGYSLIREQELIKETKLSKEYMKNIDD</sequence>
<dbReference type="Proteomes" id="UP001164539">
    <property type="component" value="Chromosome 5"/>
</dbReference>
<protein>
    <submittedName>
        <fullName evidence="1">Ribulose bisphosphate carboxylase/oxygenase activase, chloroplastic</fullName>
    </submittedName>
</protein>